<dbReference type="GO" id="GO:0016625">
    <property type="term" value="F:oxidoreductase activity, acting on the aldehyde or oxo group of donors, iron-sulfur protein as acceptor"/>
    <property type="evidence" value="ECO:0007669"/>
    <property type="project" value="InterPro"/>
</dbReference>
<dbReference type="SUPFAM" id="SSF48310">
    <property type="entry name" value="Aldehyde ferredoxin oxidoreductase, C-terminal domains"/>
    <property type="match status" value="1"/>
</dbReference>
<dbReference type="InterPro" id="IPR013984">
    <property type="entry name" value="Ald_Fedxn_OxRdtase_dom2"/>
</dbReference>
<dbReference type="GO" id="GO:0009055">
    <property type="term" value="F:electron transfer activity"/>
    <property type="evidence" value="ECO:0007669"/>
    <property type="project" value="InterPro"/>
</dbReference>
<evidence type="ECO:0000256" key="6">
    <source>
        <dbReference type="ARBA" id="ARBA00023014"/>
    </source>
</evidence>
<reference evidence="8" key="1">
    <citation type="journal article" date="2014" name="Front. Microbiol.">
        <title>High frequency of phylogenetically diverse reductive dehalogenase-homologous genes in deep subseafloor sedimentary metagenomes.</title>
        <authorList>
            <person name="Kawai M."/>
            <person name="Futagami T."/>
            <person name="Toyoda A."/>
            <person name="Takaki Y."/>
            <person name="Nishi S."/>
            <person name="Hori S."/>
            <person name="Arai W."/>
            <person name="Tsubouchi T."/>
            <person name="Morono Y."/>
            <person name="Uchiyama I."/>
            <person name="Ito T."/>
            <person name="Fujiyama A."/>
            <person name="Inagaki F."/>
            <person name="Takami H."/>
        </authorList>
    </citation>
    <scope>NUCLEOTIDE SEQUENCE</scope>
    <source>
        <strain evidence="8">Expedition CK06-06</strain>
    </source>
</reference>
<feature type="non-terminal residue" evidence="8">
    <location>
        <position position="1"/>
    </location>
</feature>
<evidence type="ECO:0000256" key="4">
    <source>
        <dbReference type="ARBA" id="ARBA00022723"/>
    </source>
</evidence>
<dbReference type="PANTHER" id="PTHR30038">
    <property type="entry name" value="ALDEHYDE FERREDOXIN OXIDOREDUCTASE"/>
    <property type="match status" value="1"/>
</dbReference>
<comment type="similarity">
    <text evidence="2">Belongs to the AOR/FOR family.</text>
</comment>
<dbReference type="EMBL" id="BARW01024866">
    <property type="protein sequence ID" value="GAI96796.1"/>
    <property type="molecule type" value="Genomic_DNA"/>
</dbReference>
<evidence type="ECO:0000256" key="3">
    <source>
        <dbReference type="ARBA" id="ARBA00022485"/>
    </source>
</evidence>
<dbReference type="SMART" id="SM00790">
    <property type="entry name" value="AFOR_N"/>
    <property type="match status" value="1"/>
</dbReference>
<feature type="non-terminal residue" evidence="8">
    <location>
        <position position="262"/>
    </location>
</feature>
<dbReference type="Pfam" id="PF02730">
    <property type="entry name" value="AFOR_N"/>
    <property type="match status" value="1"/>
</dbReference>
<dbReference type="Pfam" id="PF01314">
    <property type="entry name" value="AFOR_C"/>
    <property type="match status" value="1"/>
</dbReference>
<dbReference type="InterPro" id="IPR013983">
    <property type="entry name" value="Ald_Fedxn_OxRdtase_N"/>
</dbReference>
<dbReference type="PANTHER" id="PTHR30038:SF0">
    <property type="entry name" value="TUNGSTEN-CONTAINING ALDEHYDE FERREDOXIN OXIDOREDUCTASE"/>
    <property type="match status" value="1"/>
</dbReference>
<evidence type="ECO:0000256" key="2">
    <source>
        <dbReference type="ARBA" id="ARBA00011032"/>
    </source>
</evidence>
<dbReference type="GO" id="GO:0051539">
    <property type="term" value="F:4 iron, 4 sulfur cluster binding"/>
    <property type="evidence" value="ECO:0007669"/>
    <property type="project" value="UniProtKB-KW"/>
</dbReference>
<dbReference type="InterPro" id="IPR036021">
    <property type="entry name" value="Tungsten_al_ferr_oxy-like_C"/>
</dbReference>
<proteinExistence type="inferred from homology"/>
<keyword evidence="4" id="KW-0479">Metal-binding</keyword>
<dbReference type="GO" id="GO:0046872">
    <property type="term" value="F:metal ion binding"/>
    <property type="evidence" value="ECO:0007669"/>
    <property type="project" value="UniProtKB-KW"/>
</dbReference>
<evidence type="ECO:0000259" key="7">
    <source>
        <dbReference type="SMART" id="SM00790"/>
    </source>
</evidence>
<dbReference type="Gene3D" id="3.60.9.10">
    <property type="entry name" value="Aldehyde ferredoxin oxidoreductase, N-terminal domain"/>
    <property type="match status" value="1"/>
</dbReference>
<gene>
    <name evidence="8" type="ORF">S12H4_40898</name>
</gene>
<sequence length="262" mass="28415">PVYLVINDGKVSIKPANHLKGKTVTEKTEKIKNDLSDSDFKVMCIGPGGENLVKYATVMFGGRAAGRCGAGAVMGSKNLLAIVVKGTNKITPAQPEEFKKAVRMTMKVVKENPNTAAFKERGTIGDMPGIDVEGDFPTKNWQSNSWGKGEEIYNYFSHNNLIKNNMCYQGCPIACGRIVQVKNGQYKTPVHEGADYESIAAFTAFVLNEDVDAAVNCTYLCNEYGIDTISAGASIAFAMECYEKDILDQNNVDGLALTWGNA</sequence>
<keyword evidence="6" id="KW-0411">Iron-sulfur</keyword>
<comment type="caution">
    <text evidence="8">The sequence shown here is derived from an EMBL/GenBank/DDBJ whole genome shotgun (WGS) entry which is preliminary data.</text>
</comment>
<feature type="domain" description="Aldehyde ferredoxin oxidoreductase N-terminal" evidence="7">
    <location>
        <begin position="1"/>
        <end position="88"/>
    </location>
</feature>
<keyword evidence="5" id="KW-0408">Iron</keyword>
<accession>X1TZJ2</accession>
<dbReference type="InterPro" id="IPR051919">
    <property type="entry name" value="W-dependent_AOR"/>
</dbReference>
<dbReference type="InterPro" id="IPR036503">
    <property type="entry name" value="Ald_Fedxn_OxRdtase_N_sf"/>
</dbReference>
<evidence type="ECO:0000313" key="8">
    <source>
        <dbReference type="EMBL" id="GAI96796.1"/>
    </source>
</evidence>
<dbReference type="AlphaFoldDB" id="X1TZJ2"/>
<comment type="cofactor">
    <cofactor evidence="1">
        <name>[4Fe-4S] cluster</name>
        <dbReference type="ChEBI" id="CHEBI:49883"/>
    </cofactor>
</comment>
<protein>
    <recommendedName>
        <fullName evidence="7">Aldehyde ferredoxin oxidoreductase N-terminal domain-containing protein</fullName>
    </recommendedName>
</protein>
<name>X1TZJ2_9ZZZZ</name>
<evidence type="ECO:0000256" key="1">
    <source>
        <dbReference type="ARBA" id="ARBA00001966"/>
    </source>
</evidence>
<dbReference type="Gene3D" id="1.10.569.10">
    <property type="entry name" value="Aldehyde Ferredoxin Oxidoreductase Protein, subunit A, domain 2"/>
    <property type="match status" value="1"/>
</dbReference>
<evidence type="ECO:0000256" key="5">
    <source>
        <dbReference type="ARBA" id="ARBA00023004"/>
    </source>
</evidence>
<organism evidence="8">
    <name type="scientific">marine sediment metagenome</name>
    <dbReference type="NCBI Taxonomy" id="412755"/>
    <lineage>
        <taxon>unclassified sequences</taxon>
        <taxon>metagenomes</taxon>
        <taxon>ecological metagenomes</taxon>
    </lineage>
</organism>
<keyword evidence="3" id="KW-0004">4Fe-4S</keyword>
<dbReference type="SUPFAM" id="SSF56228">
    <property type="entry name" value="Aldehyde ferredoxin oxidoreductase, N-terminal domain"/>
    <property type="match status" value="1"/>
</dbReference>
<dbReference type="InterPro" id="IPR001203">
    <property type="entry name" value="OxRdtase_Ald_Fedxn_C"/>
</dbReference>